<evidence type="ECO:0000313" key="1">
    <source>
        <dbReference type="EMBL" id="QMW05334.1"/>
    </source>
</evidence>
<accession>A0A7G5H2J2</accession>
<dbReference type="InterPro" id="IPR011855">
    <property type="entry name" value="Phgtail_TP901_1"/>
</dbReference>
<evidence type="ECO:0008006" key="3">
    <source>
        <dbReference type="Google" id="ProtNLM"/>
    </source>
</evidence>
<dbReference type="Proteomes" id="UP000515369">
    <property type="component" value="Chromosome"/>
</dbReference>
<evidence type="ECO:0000313" key="2">
    <source>
        <dbReference type="Proteomes" id="UP000515369"/>
    </source>
</evidence>
<dbReference type="KEGG" id="sfol:H3H32_10815"/>
<name>A0A7G5H2J2_9BACT</name>
<reference evidence="1 2" key="1">
    <citation type="submission" date="2020-07" db="EMBL/GenBank/DDBJ databases">
        <title>Spirosoma foliorum sp. nov., isolated from the leaves on the Nejang mountain Korea, Republic of.</title>
        <authorList>
            <person name="Ho H."/>
            <person name="Lee Y.-J."/>
            <person name="Nurcahyanto D.-A."/>
            <person name="Kim S.-G."/>
        </authorList>
    </citation>
    <scope>NUCLEOTIDE SEQUENCE [LARGE SCALE GENOMIC DNA]</scope>
    <source>
        <strain evidence="1 2">PL0136</strain>
    </source>
</reference>
<dbReference type="AlphaFoldDB" id="A0A7G5H2J2"/>
<organism evidence="1 2">
    <name type="scientific">Spirosoma foliorum</name>
    <dbReference type="NCBI Taxonomy" id="2710596"/>
    <lineage>
        <taxon>Bacteria</taxon>
        <taxon>Pseudomonadati</taxon>
        <taxon>Bacteroidota</taxon>
        <taxon>Cytophagia</taxon>
        <taxon>Cytophagales</taxon>
        <taxon>Cytophagaceae</taxon>
        <taxon>Spirosoma</taxon>
    </lineage>
</organism>
<keyword evidence="2" id="KW-1185">Reference proteome</keyword>
<dbReference type="RefSeq" id="WP_182462680.1">
    <property type="nucleotide sequence ID" value="NZ_CP059732.1"/>
</dbReference>
<sequence length="141" mass="14937">MAFNGSLLRLKITPTGGSTPLLVSEETKVSFGAKKETFETTNKDSGPWRKRISSFKSGEIQCEAFINYTAASGHLTYAQLWAMYNGTVSVACAFTTGVTGDFGFTGNFHLTDFNSSGETETGATVSFTLTSDGDVTGAANT</sequence>
<protein>
    <recommendedName>
        <fullName evidence="3">Phage tail protein</fullName>
    </recommendedName>
</protein>
<dbReference type="EMBL" id="CP059732">
    <property type="protein sequence ID" value="QMW05334.1"/>
    <property type="molecule type" value="Genomic_DNA"/>
</dbReference>
<proteinExistence type="predicted"/>
<gene>
    <name evidence="1" type="ORF">H3H32_10815</name>
</gene>
<dbReference type="Pfam" id="PF06199">
    <property type="entry name" value="Phage_tail_2"/>
    <property type="match status" value="1"/>
</dbReference>